<evidence type="ECO:0000313" key="1">
    <source>
        <dbReference type="EMBL" id="GIX80017.1"/>
    </source>
</evidence>
<dbReference type="EMBL" id="BPLR01020562">
    <property type="protein sequence ID" value="GIX80017.1"/>
    <property type="molecule type" value="Genomic_DNA"/>
</dbReference>
<name>A0AAV4N5B0_CAEEX</name>
<accession>A0AAV4N5B0</accession>
<comment type="caution">
    <text evidence="1">The sequence shown here is derived from an EMBL/GenBank/DDBJ whole genome shotgun (WGS) entry which is preliminary data.</text>
</comment>
<keyword evidence="2" id="KW-1185">Reference proteome</keyword>
<evidence type="ECO:0008006" key="3">
    <source>
        <dbReference type="Google" id="ProtNLM"/>
    </source>
</evidence>
<dbReference type="AlphaFoldDB" id="A0AAV4N5B0"/>
<organism evidence="1 2">
    <name type="scientific">Caerostris extrusa</name>
    <name type="common">Bark spider</name>
    <name type="synonym">Caerostris bankana</name>
    <dbReference type="NCBI Taxonomy" id="172846"/>
    <lineage>
        <taxon>Eukaryota</taxon>
        <taxon>Metazoa</taxon>
        <taxon>Ecdysozoa</taxon>
        <taxon>Arthropoda</taxon>
        <taxon>Chelicerata</taxon>
        <taxon>Arachnida</taxon>
        <taxon>Araneae</taxon>
        <taxon>Araneomorphae</taxon>
        <taxon>Entelegynae</taxon>
        <taxon>Araneoidea</taxon>
        <taxon>Araneidae</taxon>
        <taxon>Caerostris</taxon>
    </lineage>
</organism>
<dbReference type="Proteomes" id="UP001054945">
    <property type="component" value="Unassembled WGS sequence"/>
</dbReference>
<sequence length="77" mass="8607">MGSLICGVTTVYAGLNARCSWQDHSLYELLPNETYVIHCGSFSGTYQLPVGHSFVIIADFQGFLVKRLDYQIDALDF</sequence>
<protein>
    <recommendedName>
        <fullName evidence="3">Recombination activating protein 2</fullName>
    </recommendedName>
</protein>
<gene>
    <name evidence="1" type="ORF">CEXT_368021</name>
</gene>
<evidence type="ECO:0000313" key="2">
    <source>
        <dbReference type="Proteomes" id="UP001054945"/>
    </source>
</evidence>
<reference evidence="1 2" key="1">
    <citation type="submission" date="2021-06" db="EMBL/GenBank/DDBJ databases">
        <title>Caerostris extrusa draft genome.</title>
        <authorList>
            <person name="Kono N."/>
            <person name="Arakawa K."/>
        </authorList>
    </citation>
    <scope>NUCLEOTIDE SEQUENCE [LARGE SCALE GENOMIC DNA]</scope>
</reference>
<proteinExistence type="predicted"/>